<dbReference type="PANTHER" id="PTHR43133">
    <property type="entry name" value="RNA POLYMERASE ECF-TYPE SIGMA FACTO"/>
    <property type="match status" value="1"/>
</dbReference>
<feature type="domain" description="RNA polymerase sigma factor 70 region 4 type 2" evidence="6">
    <location>
        <begin position="122"/>
        <end position="173"/>
    </location>
</feature>
<evidence type="ECO:0000256" key="4">
    <source>
        <dbReference type="ARBA" id="ARBA00023163"/>
    </source>
</evidence>
<keyword evidence="8" id="KW-1185">Reference proteome</keyword>
<dbReference type="Gene3D" id="1.10.1740.10">
    <property type="match status" value="1"/>
</dbReference>
<evidence type="ECO:0000256" key="1">
    <source>
        <dbReference type="ARBA" id="ARBA00010641"/>
    </source>
</evidence>
<reference evidence="7 8" key="1">
    <citation type="submission" date="2020-03" db="EMBL/GenBank/DDBJ databases">
        <title>Two novel Motilibacter sp.</title>
        <authorList>
            <person name="Liu S."/>
        </authorList>
    </citation>
    <scope>NUCLEOTIDE SEQUENCE [LARGE SCALE GENOMIC DNA]</scope>
    <source>
        <strain evidence="7 8">E257</strain>
    </source>
</reference>
<dbReference type="InterPro" id="IPR013325">
    <property type="entry name" value="RNA_pol_sigma_r2"/>
</dbReference>
<evidence type="ECO:0000313" key="8">
    <source>
        <dbReference type="Proteomes" id="UP000800981"/>
    </source>
</evidence>
<gene>
    <name evidence="7" type="ORF">G9H71_21335</name>
</gene>
<keyword evidence="4" id="KW-0804">Transcription</keyword>
<dbReference type="PANTHER" id="PTHR43133:SF25">
    <property type="entry name" value="RNA POLYMERASE SIGMA FACTOR RFAY-RELATED"/>
    <property type="match status" value="1"/>
</dbReference>
<evidence type="ECO:0000259" key="6">
    <source>
        <dbReference type="Pfam" id="PF08281"/>
    </source>
</evidence>
<dbReference type="RefSeq" id="WP_166284782.1">
    <property type="nucleotide sequence ID" value="NZ_JAANNP010000135.1"/>
</dbReference>
<dbReference type="SUPFAM" id="SSF88946">
    <property type="entry name" value="Sigma2 domain of RNA polymerase sigma factors"/>
    <property type="match status" value="1"/>
</dbReference>
<dbReference type="InterPro" id="IPR014284">
    <property type="entry name" value="RNA_pol_sigma-70_dom"/>
</dbReference>
<keyword evidence="2" id="KW-0805">Transcription regulation</keyword>
<keyword evidence="3" id="KW-0731">Sigma factor</keyword>
<evidence type="ECO:0000259" key="5">
    <source>
        <dbReference type="Pfam" id="PF04542"/>
    </source>
</evidence>
<dbReference type="InterPro" id="IPR013249">
    <property type="entry name" value="RNA_pol_sigma70_r4_t2"/>
</dbReference>
<name>A0ABX0GZ83_9ACTN</name>
<accession>A0ABX0GZ83</accession>
<dbReference type="InterPro" id="IPR036388">
    <property type="entry name" value="WH-like_DNA-bd_sf"/>
</dbReference>
<dbReference type="SUPFAM" id="SSF88659">
    <property type="entry name" value="Sigma3 and sigma4 domains of RNA polymerase sigma factors"/>
    <property type="match status" value="1"/>
</dbReference>
<dbReference type="Gene3D" id="1.10.10.10">
    <property type="entry name" value="Winged helix-like DNA-binding domain superfamily/Winged helix DNA-binding domain"/>
    <property type="match status" value="1"/>
</dbReference>
<sequence>MATGAGSWRGRAPKRRPETLQDAAWLEALFLAHGDAVRSYVMYRCGDADLAEDVVSEAFLIAWRDRAAVPDPPVPYLLGVARRVLAGQRRATARRDALAARLADGLDGAGPEPDAGGFEGLELHEALSRLPDHDREALVLVGWCELSNVEAAQVLGCSQVTFAVRLHRARRRLRAELDNAERPGESTVRAAAS</sequence>
<evidence type="ECO:0000256" key="3">
    <source>
        <dbReference type="ARBA" id="ARBA00023082"/>
    </source>
</evidence>
<feature type="domain" description="RNA polymerase sigma-70 region 2" evidence="5">
    <location>
        <begin position="29"/>
        <end position="94"/>
    </location>
</feature>
<dbReference type="EMBL" id="JAANNP010000135">
    <property type="protein sequence ID" value="NHC16332.1"/>
    <property type="molecule type" value="Genomic_DNA"/>
</dbReference>
<organism evidence="7 8">
    <name type="scientific">Motilibacter deserti</name>
    <dbReference type="NCBI Taxonomy" id="2714956"/>
    <lineage>
        <taxon>Bacteria</taxon>
        <taxon>Bacillati</taxon>
        <taxon>Actinomycetota</taxon>
        <taxon>Actinomycetes</taxon>
        <taxon>Motilibacterales</taxon>
        <taxon>Motilibacteraceae</taxon>
        <taxon>Motilibacter</taxon>
    </lineage>
</organism>
<dbReference type="NCBIfam" id="TIGR02937">
    <property type="entry name" value="sigma70-ECF"/>
    <property type="match status" value="1"/>
</dbReference>
<dbReference type="InterPro" id="IPR013324">
    <property type="entry name" value="RNA_pol_sigma_r3/r4-like"/>
</dbReference>
<dbReference type="Proteomes" id="UP000800981">
    <property type="component" value="Unassembled WGS sequence"/>
</dbReference>
<dbReference type="InterPro" id="IPR007627">
    <property type="entry name" value="RNA_pol_sigma70_r2"/>
</dbReference>
<dbReference type="Pfam" id="PF08281">
    <property type="entry name" value="Sigma70_r4_2"/>
    <property type="match status" value="1"/>
</dbReference>
<evidence type="ECO:0000313" key="7">
    <source>
        <dbReference type="EMBL" id="NHC16332.1"/>
    </source>
</evidence>
<dbReference type="Pfam" id="PF04542">
    <property type="entry name" value="Sigma70_r2"/>
    <property type="match status" value="1"/>
</dbReference>
<protein>
    <submittedName>
        <fullName evidence="7">Sigma-70 family RNA polymerase sigma factor</fullName>
    </submittedName>
</protein>
<proteinExistence type="inferred from homology"/>
<dbReference type="InterPro" id="IPR039425">
    <property type="entry name" value="RNA_pol_sigma-70-like"/>
</dbReference>
<comment type="similarity">
    <text evidence="1">Belongs to the sigma-70 factor family. ECF subfamily.</text>
</comment>
<comment type="caution">
    <text evidence="7">The sequence shown here is derived from an EMBL/GenBank/DDBJ whole genome shotgun (WGS) entry which is preliminary data.</text>
</comment>
<evidence type="ECO:0000256" key="2">
    <source>
        <dbReference type="ARBA" id="ARBA00023015"/>
    </source>
</evidence>